<evidence type="ECO:0000256" key="1">
    <source>
        <dbReference type="SAM" id="MobiDB-lite"/>
    </source>
</evidence>
<feature type="compositionally biased region" description="Basic and acidic residues" evidence="1">
    <location>
        <begin position="167"/>
        <end position="185"/>
    </location>
</feature>
<dbReference type="EMBL" id="GEEE01015254">
    <property type="protein sequence ID" value="JAP47971.1"/>
    <property type="molecule type" value="Transcribed_RNA"/>
</dbReference>
<feature type="compositionally biased region" description="Low complexity" evidence="1">
    <location>
        <begin position="235"/>
        <end position="303"/>
    </location>
</feature>
<protein>
    <submittedName>
        <fullName evidence="2">Uncharacterized protein</fullName>
    </submittedName>
</protein>
<feature type="compositionally biased region" description="Pro residues" evidence="1">
    <location>
        <begin position="319"/>
        <end position="347"/>
    </location>
</feature>
<evidence type="ECO:0000313" key="2">
    <source>
        <dbReference type="EMBL" id="JAP47971.1"/>
    </source>
</evidence>
<sequence>MRTILMKVHNFVYQLFWLMRSNEVAERQGARADWLNGTATRCSLSYTSSYIAFPEGGKRSVGCTRGFKQSLTERSHKNAHKIINDGRFCYRHTPPTPINKGFSFPQKATEDKDRGPADDSRPIFERLKVKSITCVNRLPSPTVRLNRTLRKDTSSSSEAPSYYENFNPKDDSARDKFGRHSERQTQKPPCRTEGNRKAVENSYDKLREYLTLLQPAASSSLSWRRSYCETRKYPSFTASSSSSFSCSSTPSSSLPSRSSSPNPLVLSSDSSSSSSCQSPSSASSSAQSLDLSSDSSSSTSSNPGKVIPGCQPPSSLQPLLPPPPKPPPTSPPRPSPSIPGDPNPSPKSNPTRRWRHRFQTVFPCLCKKN</sequence>
<gene>
    <name evidence="2" type="ORF">TR165769</name>
</gene>
<feature type="region of interest" description="Disordered" evidence="1">
    <location>
        <begin position="96"/>
        <end position="122"/>
    </location>
</feature>
<proteinExistence type="predicted"/>
<reference evidence="2" key="1">
    <citation type="submission" date="2016-01" db="EMBL/GenBank/DDBJ databases">
        <title>Reference transcriptome for the parasite Schistocephalus solidus: insights into the molecular evolution of parasitism.</title>
        <authorList>
            <person name="Hebert F.O."/>
            <person name="Grambauer S."/>
            <person name="Barber I."/>
            <person name="Landry C.R."/>
            <person name="Aubin-Horth N."/>
        </authorList>
    </citation>
    <scope>NUCLEOTIDE SEQUENCE</scope>
</reference>
<name>A0A0X3P7M6_SCHSO</name>
<feature type="compositionally biased region" description="Basic and acidic residues" evidence="1">
    <location>
        <begin position="108"/>
        <end position="122"/>
    </location>
</feature>
<dbReference type="AlphaFoldDB" id="A0A0X3P7M6"/>
<feature type="region of interest" description="Disordered" evidence="1">
    <location>
        <begin position="145"/>
        <end position="197"/>
    </location>
</feature>
<accession>A0A0X3P7M6</accession>
<organism evidence="2">
    <name type="scientific">Schistocephalus solidus</name>
    <name type="common">Tapeworm</name>
    <dbReference type="NCBI Taxonomy" id="70667"/>
    <lineage>
        <taxon>Eukaryota</taxon>
        <taxon>Metazoa</taxon>
        <taxon>Spiralia</taxon>
        <taxon>Lophotrochozoa</taxon>
        <taxon>Platyhelminthes</taxon>
        <taxon>Cestoda</taxon>
        <taxon>Eucestoda</taxon>
        <taxon>Diphyllobothriidea</taxon>
        <taxon>Diphyllobothriidae</taxon>
        <taxon>Schistocephalus</taxon>
    </lineage>
</organism>
<feature type="region of interest" description="Disordered" evidence="1">
    <location>
        <begin position="235"/>
        <end position="354"/>
    </location>
</feature>